<dbReference type="KEGG" id="rop:ROP_pROB02-02390"/>
<dbReference type="RefSeq" id="WP_005264139.1">
    <property type="nucleotide sequence ID" value="NC_012521.1"/>
</dbReference>
<feature type="compositionally biased region" description="Polar residues" evidence="1">
    <location>
        <begin position="1"/>
        <end position="16"/>
    </location>
</feature>
<name>C1BE43_RHOOB</name>
<sequence length="211" mass="24409">MTERTITTPDDNSAVNHSRGGSSSRRTRGDGSTTVDHHTRGIARTIRPLCRAFIAHPHHRRDMLIDIPGVEATHYQFAFKRLRDTRQSLPRERYRRVFYAPLRIFDRPDETDDRTVVTLYAGRRDPAANRLIEPYRLFIDHTGWTDSRIRTLRRDLRDARDEAEDDYLNHAASKTWAFFIGSQDAGDPSVFLVDTPGHICFITAEITHPRL</sequence>
<dbReference type="Proteomes" id="UP000002212">
    <property type="component" value="Plasmid pROB02"/>
</dbReference>
<dbReference type="HOGENOM" id="CLU_1304087_0_0_11"/>
<evidence type="ECO:0000256" key="1">
    <source>
        <dbReference type="SAM" id="MobiDB-lite"/>
    </source>
</evidence>
<reference evidence="2 3" key="2">
    <citation type="submission" date="2009-03" db="EMBL/GenBank/DDBJ databases">
        <title>Comparison of the complete genome sequences of Rhodococcus erythropolis PR4 and Rhodococcus opacus B4.</title>
        <authorList>
            <person name="Takarada H."/>
            <person name="Sekine M."/>
            <person name="Hosoyama A."/>
            <person name="Yamada R."/>
            <person name="Fujisawa T."/>
            <person name="Omata S."/>
            <person name="Shimizu A."/>
            <person name="Tsukatani N."/>
            <person name="Tanikawa S."/>
            <person name="Fujita N."/>
            <person name="Harayama S."/>
        </authorList>
    </citation>
    <scope>NUCLEOTIDE SEQUENCE [LARGE SCALE GENOMIC DNA]</scope>
    <source>
        <strain evidence="2 3">B4</strain>
        <plasmid evidence="2 3">pROB02</plasmid>
    </source>
</reference>
<dbReference type="PATRIC" id="fig|632772.20.peg.8623"/>
<dbReference type="EMBL" id="AP011117">
    <property type="protein sequence ID" value="BAH47246.1"/>
    <property type="molecule type" value="Genomic_DNA"/>
</dbReference>
<feature type="region of interest" description="Disordered" evidence="1">
    <location>
        <begin position="1"/>
        <end position="40"/>
    </location>
</feature>
<evidence type="ECO:0000313" key="2">
    <source>
        <dbReference type="EMBL" id="BAH47246.1"/>
    </source>
</evidence>
<protein>
    <submittedName>
        <fullName evidence="2">Uncharacterized protein</fullName>
    </submittedName>
</protein>
<dbReference type="AlphaFoldDB" id="C1BE43"/>
<accession>C1BE43</accession>
<reference evidence="2 3" key="1">
    <citation type="journal article" date="2005" name="J. Biosci. Bioeng.">
        <title>Isolation and characterization of benzene-tolerant Rhodococcus opacus strains.</title>
        <authorList>
            <person name="Na K.S."/>
            <person name="Kuroda A."/>
            <person name="Takiguchi N."/>
            <person name="Ikeda T."/>
            <person name="Ohtake H."/>
            <person name="Kato J."/>
        </authorList>
    </citation>
    <scope>NUCLEOTIDE SEQUENCE [LARGE SCALE GENOMIC DNA]</scope>
    <source>
        <strain evidence="2 3">B4</strain>
        <plasmid evidence="2">pROB02</plasmid>
    </source>
</reference>
<geneLocation type="plasmid" evidence="2 3">
    <name>pROB02</name>
</geneLocation>
<organism evidence="2 3">
    <name type="scientific">Rhodococcus opacus (strain B4)</name>
    <dbReference type="NCBI Taxonomy" id="632772"/>
    <lineage>
        <taxon>Bacteria</taxon>
        <taxon>Bacillati</taxon>
        <taxon>Actinomycetota</taxon>
        <taxon>Actinomycetes</taxon>
        <taxon>Mycobacteriales</taxon>
        <taxon>Nocardiaceae</taxon>
        <taxon>Rhodococcus</taxon>
    </lineage>
</organism>
<proteinExistence type="predicted"/>
<feature type="compositionally biased region" description="Low complexity" evidence="1">
    <location>
        <begin position="18"/>
        <end position="34"/>
    </location>
</feature>
<gene>
    <name evidence="2" type="ordered locus">ROP_pROB02-02390</name>
</gene>
<keyword evidence="2" id="KW-0614">Plasmid</keyword>
<evidence type="ECO:0000313" key="3">
    <source>
        <dbReference type="Proteomes" id="UP000002212"/>
    </source>
</evidence>
<dbReference type="OrthoDB" id="4549092at2"/>